<protein>
    <submittedName>
        <fullName evidence="1">Uncharacterized protein</fullName>
    </submittedName>
</protein>
<keyword evidence="2" id="KW-1185">Reference proteome</keyword>
<evidence type="ECO:0000313" key="1">
    <source>
        <dbReference type="EMBL" id="KAK9319612.1"/>
    </source>
</evidence>
<name>A0ACC3TFG3_9ASCO</name>
<evidence type="ECO:0000313" key="2">
    <source>
        <dbReference type="Proteomes" id="UP001489719"/>
    </source>
</evidence>
<reference evidence="2" key="1">
    <citation type="journal article" date="2024" name="Front. Bioeng. Biotechnol.">
        <title>Genome-scale model development and genomic sequencing of the oleaginous clade Lipomyces.</title>
        <authorList>
            <person name="Czajka J.J."/>
            <person name="Han Y."/>
            <person name="Kim J."/>
            <person name="Mondo S.J."/>
            <person name="Hofstad B.A."/>
            <person name="Robles A."/>
            <person name="Haridas S."/>
            <person name="Riley R."/>
            <person name="LaButti K."/>
            <person name="Pangilinan J."/>
            <person name="Andreopoulos W."/>
            <person name="Lipzen A."/>
            <person name="Yan J."/>
            <person name="Wang M."/>
            <person name="Ng V."/>
            <person name="Grigoriev I.V."/>
            <person name="Spatafora J.W."/>
            <person name="Magnuson J.K."/>
            <person name="Baker S.E."/>
            <person name="Pomraning K.R."/>
        </authorList>
    </citation>
    <scope>NUCLEOTIDE SEQUENCE [LARGE SCALE GENOMIC DNA]</scope>
    <source>
        <strain evidence="2">CBS 10300</strain>
    </source>
</reference>
<proteinExistence type="predicted"/>
<accession>A0ACC3TFG3</accession>
<dbReference type="EMBL" id="MU970174">
    <property type="protein sequence ID" value="KAK9319612.1"/>
    <property type="molecule type" value="Genomic_DNA"/>
</dbReference>
<dbReference type="Proteomes" id="UP001489719">
    <property type="component" value="Unassembled WGS sequence"/>
</dbReference>
<gene>
    <name evidence="1" type="ORF">V1517DRAFT_310580</name>
</gene>
<comment type="caution">
    <text evidence="1">The sequence shown here is derived from an EMBL/GenBank/DDBJ whole genome shotgun (WGS) entry which is preliminary data.</text>
</comment>
<organism evidence="1 2">
    <name type="scientific">Lipomyces orientalis</name>
    <dbReference type="NCBI Taxonomy" id="1233043"/>
    <lineage>
        <taxon>Eukaryota</taxon>
        <taxon>Fungi</taxon>
        <taxon>Dikarya</taxon>
        <taxon>Ascomycota</taxon>
        <taxon>Saccharomycotina</taxon>
        <taxon>Lipomycetes</taxon>
        <taxon>Lipomycetales</taxon>
        <taxon>Lipomycetaceae</taxon>
        <taxon>Lipomyces</taxon>
    </lineage>
</organism>
<sequence>MELNTTSPGRPAPYGRACLNCSRAKCKCILRNDGECCERCHRLNKECKPSPTVRKRKSRVIFSQTARLEQKLDGLVSLLKSTARSNPASENVTSGWNLTNANAPTPTSNVSSDRSTDPVSACLSLTPLTPASSATSRFPYALPRDVEPTAEEAEYYFEMFRKQKLKYFAFTYFPEDITAQQLRQERPFLWLCIMAISSTVVSKQLGLGRAIREIAGREILVEGERHLDLIMGLLCFVGWGQYQVYGGPLLTVFSHLCISLTLDMELHKPAPKESRAAACAIHTKIQVPETRTMEHRRLALACYLLSSITATFHHKAECLSWSRYLSQCLQMLEDVKEFPSDEFFVYQIRLQRIIEKTTPVVIQIQDMEPEESNRLIGLYVRALRSQLAEVTSKIPSHLAGNLILQLQALSTEVAISEIPLHRTPAAPIASESAFQIIECLYSCLQAIKSWFDIFLKFDPSEYLGISMSVWKQLGGKVFLLYRLMALDDPAWDRDLVRRTANLSQILDQITTNLQHVAATAGWKHQLPGQEDVFLQSTKVIGMLKAWAESIPDANSGASNDQMQVLEDQQSGPEQLLASAIFPSFDQNDLWSKDILGLWDIYSGRTFPYMD</sequence>